<dbReference type="PANTHER" id="PTHR30349:SF41">
    <property type="entry name" value="INTEGRASE_RECOMBINASE PROTEIN MJ0367-RELATED"/>
    <property type="match status" value="1"/>
</dbReference>
<evidence type="ECO:0000256" key="2">
    <source>
        <dbReference type="ARBA" id="ARBA00023125"/>
    </source>
</evidence>
<dbReference type="GO" id="GO:0003677">
    <property type="term" value="F:DNA binding"/>
    <property type="evidence" value="ECO:0007669"/>
    <property type="project" value="UniProtKB-UniRule"/>
</dbReference>
<keyword evidence="2 4" id="KW-0238">DNA-binding</keyword>
<dbReference type="Gene3D" id="1.10.443.10">
    <property type="entry name" value="Intergrase catalytic core"/>
    <property type="match status" value="1"/>
</dbReference>
<evidence type="ECO:0000313" key="8">
    <source>
        <dbReference type="Proteomes" id="UP000070463"/>
    </source>
</evidence>
<feature type="domain" description="Core-binding (CB)" evidence="6">
    <location>
        <begin position="26"/>
        <end position="108"/>
    </location>
</feature>
<dbReference type="Pfam" id="PF00589">
    <property type="entry name" value="Phage_integrase"/>
    <property type="match status" value="1"/>
</dbReference>
<dbReference type="GO" id="GO:0015074">
    <property type="term" value="P:DNA integration"/>
    <property type="evidence" value="ECO:0007669"/>
    <property type="project" value="UniProtKB-KW"/>
</dbReference>
<dbReference type="CDD" id="cd00397">
    <property type="entry name" value="DNA_BRE_C"/>
    <property type="match status" value="1"/>
</dbReference>
<dbReference type="GO" id="GO:0006310">
    <property type="term" value="P:DNA recombination"/>
    <property type="evidence" value="ECO:0007669"/>
    <property type="project" value="UniProtKB-KW"/>
</dbReference>
<dbReference type="InterPro" id="IPR013762">
    <property type="entry name" value="Integrase-like_cat_sf"/>
</dbReference>
<evidence type="ECO:0000256" key="4">
    <source>
        <dbReference type="PROSITE-ProRule" id="PRU01248"/>
    </source>
</evidence>
<dbReference type="SUPFAM" id="SSF56349">
    <property type="entry name" value="DNA breaking-rejoining enzymes"/>
    <property type="match status" value="1"/>
</dbReference>
<dbReference type="EMBL" id="LHXR01000003">
    <property type="protein sequence ID" value="KXA98309.1"/>
    <property type="molecule type" value="Genomic_DNA"/>
</dbReference>
<dbReference type="InterPro" id="IPR002104">
    <property type="entry name" value="Integrase_catalytic"/>
</dbReference>
<dbReference type="InterPro" id="IPR004107">
    <property type="entry name" value="Integrase_SAM-like_N"/>
</dbReference>
<comment type="caution">
    <text evidence="7">The sequence shown here is derived from an EMBL/GenBank/DDBJ whole genome shotgun (WGS) entry which is preliminary data.</text>
</comment>
<evidence type="ECO:0000256" key="3">
    <source>
        <dbReference type="ARBA" id="ARBA00023172"/>
    </source>
</evidence>
<protein>
    <recommendedName>
        <fullName evidence="9">Tyr recombinase domain-containing protein</fullName>
    </recommendedName>
</protein>
<dbReference type="InterPro" id="IPR011010">
    <property type="entry name" value="DNA_brk_join_enz"/>
</dbReference>
<reference evidence="7 8" key="1">
    <citation type="journal article" date="2016" name="Sci. Rep.">
        <title>Metabolic traits of an uncultured archaeal lineage -MSBL1- from brine pools of the Red Sea.</title>
        <authorList>
            <person name="Mwirichia R."/>
            <person name="Alam I."/>
            <person name="Rashid M."/>
            <person name="Vinu M."/>
            <person name="Ba-Alawi W."/>
            <person name="Anthony Kamau A."/>
            <person name="Kamanda Ngugi D."/>
            <person name="Goker M."/>
            <person name="Klenk H.P."/>
            <person name="Bajic V."/>
            <person name="Stingl U."/>
        </authorList>
    </citation>
    <scope>NUCLEOTIDE SEQUENCE [LARGE SCALE GENOMIC DNA]</scope>
    <source>
        <strain evidence="7">SCGC-AAA259I09</strain>
    </source>
</reference>
<sequence>MRPAGFEPASLAREATNPRKVNIGEREPQELKKSFEEFCLIDLGLSESTVRRHLVVIRDLLRFLRENNIAAVGREDIRQYLKAKREGDADSTYANRIKALRRFFRDFLGAEELIGSFELPRTPRESDALEIPDKGDLRKFFDNIDMSKYRAIFLFKATSGLRTSEVASLKTGDVDFEKRMVVPNHDGNTKRSYVTFYNRETERELEEFFPKRENGDERLFQTTVRPIQKAFQRASDESGIKISPKMLRKWFAKEMRNLNVSGEHIDAFCGRLPSSIRAKHYTDLSPERLREVYEDAGITVLS</sequence>
<evidence type="ECO:0008006" key="9">
    <source>
        <dbReference type="Google" id="ProtNLM"/>
    </source>
</evidence>
<dbReference type="Proteomes" id="UP000070463">
    <property type="component" value="Unassembled WGS sequence"/>
</dbReference>
<evidence type="ECO:0000313" key="7">
    <source>
        <dbReference type="EMBL" id="KXA98309.1"/>
    </source>
</evidence>
<evidence type="ECO:0000259" key="6">
    <source>
        <dbReference type="PROSITE" id="PS51900"/>
    </source>
</evidence>
<accession>A0A133UVU7</accession>
<organism evidence="7 8">
    <name type="scientific">candidate division MSBL1 archaeon SCGC-AAA259I09</name>
    <dbReference type="NCBI Taxonomy" id="1698267"/>
    <lineage>
        <taxon>Archaea</taxon>
        <taxon>Methanobacteriati</taxon>
        <taxon>Methanobacteriota</taxon>
        <taxon>candidate division MSBL1</taxon>
    </lineage>
</organism>
<dbReference type="PANTHER" id="PTHR30349">
    <property type="entry name" value="PHAGE INTEGRASE-RELATED"/>
    <property type="match status" value="1"/>
</dbReference>
<proteinExistence type="predicted"/>
<dbReference type="PROSITE" id="PS51900">
    <property type="entry name" value="CB"/>
    <property type="match status" value="1"/>
</dbReference>
<dbReference type="InterPro" id="IPR010998">
    <property type="entry name" value="Integrase_recombinase_N"/>
</dbReference>
<gene>
    <name evidence="7" type="ORF">AKJ37_00535</name>
</gene>
<dbReference type="Gene3D" id="1.10.150.130">
    <property type="match status" value="1"/>
</dbReference>
<dbReference type="AlphaFoldDB" id="A0A133UVU7"/>
<name>A0A133UVU7_9EURY</name>
<dbReference type="PROSITE" id="PS51898">
    <property type="entry name" value="TYR_RECOMBINASE"/>
    <property type="match status" value="1"/>
</dbReference>
<dbReference type="InterPro" id="IPR050090">
    <property type="entry name" value="Tyrosine_recombinase_XerCD"/>
</dbReference>
<feature type="domain" description="Tyr recombinase" evidence="5">
    <location>
        <begin position="124"/>
        <end position="294"/>
    </location>
</feature>
<dbReference type="InterPro" id="IPR044068">
    <property type="entry name" value="CB"/>
</dbReference>
<keyword evidence="3" id="KW-0233">DNA recombination</keyword>
<dbReference type="Pfam" id="PF02899">
    <property type="entry name" value="Phage_int_SAM_1"/>
    <property type="match status" value="1"/>
</dbReference>
<evidence type="ECO:0000259" key="5">
    <source>
        <dbReference type="PROSITE" id="PS51898"/>
    </source>
</evidence>
<keyword evidence="1" id="KW-0229">DNA integration</keyword>
<evidence type="ECO:0000256" key="1">
    <source>
        <dbReference type="ARBA" id="ARBA00022908"/>
    </source>
</evidence>
<keyword evidence="8" id="KW-1185">Reference proteome</keyword>